<sequence>MEYIMEMHWQLLTLAFFIGFFPVAAIIGHVFNLDEKWG</sequence>
<keyword evidence="3" id="KW-1185">Reference proteome</keyword>
<keyword evidence="1" id="KW-1133">Transmembrane helix</keyword>
<feature type="transmembrane region" description="Helical" evidence="1">
    <location>
        <begin position="12"/>
        <end position="31"/>
    </location>
</feature>
<dbReference type="GO" id="GO:0016853">
    <property type="term" value="F:isomerase activity"/>
    <property type="evidence" value="ECO:0007669"/>
    <property type="project" value="UniProtKB-KW"/>
</dbReference>
<keyword evidence="1" id="KW-0812">Transmembrane</keyword>
<evidence type="ECO:0000313" key="2">
    <source>
        <dbReference type="EMBL" id="QDB73238.1"/>
    </source>
</evidence>
<accession>A0A4Y5TV83</accession>
<organism evidence="2 3">
    <name type="scientific">Vibrio phage VAP7</name>
    <dbReference type="NCBI Taxonomy" id="2584487"/>
    <lineage>
        <taxon>Viruses</taxon>
        <taxon>Duplodnaviria</taxon>
        <taxon>Heunggongvirae</taxon>
        <taxon>Uroviricota</taxon>
        <taxon>Caudoviricetes</taxon>
        <taxon>Pantevenvirales</taxon>
        <taxon>Ackermannviridae</taxon>
        <taxon>Vapseptimavirus</taxon>
        <taxon>Vapseptimavirus VAP7</taxon>
    </lineage>
</organism>
<evidence type="ECO:0000313" key="3">
    <source>
        <dbReference type="Proteomes" id="UP000318470"/>
    </source>
</evidence>
<dbReference type="RefSeq" id="YP_009845712.1">
    <property type="nucleotide sequence ID" value="NC_048765.1"/>
</dbReference>
<keyword evidence="1" id="KW-0472">Membrane</keyword>
<dbReference type="KEGG" id="vg:55616075"/>
<name>A0A4Y5TV83_9CAUD</name>
<protein>
    <submittedName>
        <fullName evidence="2">Type IIA DNA topoisomerase subunit B</fullName>
    </submittedName>
</protein>
<dbReference type="EMBL" id="MK795384">
    <property type="protein sequence ID" value="QDB73238.1"/>
    <property type="molecule type" value="Genomic_DNA"/>
</dbReference>
<keyword evidence="2" id="KW-0413">Isomerase</keyword>
<dbReference type="Proteomes" id="UP000318470">
    <property type="component" value="Segment"/>
</dbReference>
<evidence type="ECO:0000256" key="1">
    <source>
        <dbReference type="SAM" id="Phobius"/>
    </source>
</evidence>
<proteinExistence type="predicted"/>
<reference evidence="2 3" key="1">
    <citation type="submission" date="2019-04" db="EMBL/GenBank/DDBJ databases">
        <authorList>
            <person name="Gao M."/>
            <person name="Bai C."/>
            <person name="Tong Y."/>
            <person name="Xu X."/>
        </authorList>
    </citation>
    <scope>NUCLEOTIDE SEQUENCE [LARGE SCALE GENOMIC DNA]</scope>
    <source>
        <strain evidence="2 3">Vibrio alginolyticus VA1</strain>
    </source>
</reference>
<dbReference type="GeneID" id="55616075"/>